<evidence type="ECO:0000259" key="3">
    <source>
        <dbReference type="SMART" id="SM00822"/>
    </source>
</evidence>
<comment type="similarity">
    <text evidence="1">Belongs to the short-chain dehydrogenases/reductases (SDR) family.</text>
</comment>
<dbReference type="FunFam" id="3.40.50.720:FF:000084">
    <property type="entry name" value="Short-chain dehydrogenase reductase"/>
    <property type="match status" value="1"/>
</dbReference>
<dbReference type="PRINTS" id="PR00081">
    <property type="entry name" value="GDHRDH"/>
</dbReference>
<dbReference type="OrthoDB" id="9789398at2"/>
<dbReference type="Gene3D" id="3.40.50.720">
    <property type="entry name" value="NAD(P)-binding Rossmann-like Domain"/>
    <property type="match status" value="1"/>
</dbReference>
<dbReference type="AlphaFoldDB" id="A0A2A2SFB4"/>
<keyword evidence="5" id="KW-1185">Reference proteome</keyword>
<dbReference type="SMART" id="SM00822">
    <property type="entry name" value="PKS_KR"/>
    <property type="match status" value="1"/>
</dbReference>
<proteinExistence type="inferred from homology"/>
<dbReference type="InterPro" id="IPR002347">
    <property type="entry name" value="SDR_fam"/>
</dbReference>
<comment type="caution">
    <text evidence="4">The sequence shown here is derived from an EMBL/GenBank/DDBJ whole genome shotgun (WGS) entry which is preliminary data.</text>
</comment>
<evidence type="ECO:0000256" key="2">
    <source>
        <dbReference type="ARBA" id="ARBA00023002"/>
    </source>
</evidence>
<name>A0A2A2SFB4_9SPHN</name>
<sequence>MREVATYPSLEGRAVLVSGGGGGIGAAIVEAFAAQRARVALVDRDAAAAEELCRQVEARTGVRPSPAVVDLADIDGALREVRRLAAEFGPFTVLINNAGNDEAHAFGTVTSAYFDDRIAVNLRHQFFLAQELAPAMAAAGGGSIVNLGSISWMVGAPGVPVYAAAKAAVEGLTRSLARELGPRRIRVNSIAPGWVLTERQLAKGARDPKKFADYLERQCIKEHLAPVDVAELALWLAADESRRCTGHTWFVDAGAS</sequence>
<dbReference type="Pfam" id="PF13561">
    <property type="entry name" value="adh_short_C2"/>
    <property type="match status" value="1"/>
</dbReference>
<protein>
    <submittedName>
        <fullName evidence="4">3-oxoacyl-ACP reductase</fullName>
    </submittedName>
</protein>
<dbReference type="InterPro" id="IPR057326">
    <property type="entry name" value="KR_dom"/>
</dbReference>
<feature type="domain" description="Ketoreductase" evidence="3">
    <location>
        <begin position="13"/>
        <end position="197"/>
    </location>
</feature>
<dbReference type="PROSITE" id="PS00061">
    <property type="entry name" value="ADH_SHORT"/>
    <property type="match status" value="1"/>
</dbReference>
<dbReference type="PRINTS" id="PR00080">
    <property type="entry name" value="SDRFAMILY"/>
</dbReference>
<accession>A0A2A2SFB4</accession>
<evidence type="ECO:0000313" key="4">
    <source>
        <dbReference type="EMBL" id="PAX07701.1"/>
    </source>
</evidence>
<gene>
    <name evidence="4" type="ORF">CKY28_08655</name>
</gene>
<reference evidence="5" key="1">
    <citation type="submission" date="2017-09" db="EMBL/GenBank/DDBJ databases">
        <authorList>
            <person name="Feng G."/>
            <person name="Zhu H."/>
        </authorList>
    </citation>
    <scope>NUCLEOTIDE SEQUENCE [LARGE SCALE GENOMIC DNA]</scope>
    <source>
        <strain evidence="5">1PNM-20</strain>
    </source>
</reference>
<evidence type="ECO:0000313" key="5">
    <source>
        <dbReference type="Proteomes" id="UP000218151"/>
    </source>
</evidence>
<organism evidence="4 5">
    <name type="scientific">Sphingomonas lenta</name>
    <dbReference type="NCBI Taxonomy" id="1141887"/>
    <lineage>
        <taxon>Bacteria</taxon>
        <taxon>Pseudomonadati</taxon>
        <taxon>Pseudomonadota</taxon>
        <taxon>Alphaproteobacteria</taxon>
        <taxon>Sphingomonadales</taxon>
        <taxon>Sphingomonadaceae</taxon>
        <taxon>Sphingomonas</taxon>
    </lineage>
</organism>
<dbReference type="EMBL" id="NSLI01000003">
    <property type="protein sequence ID" value="PAX07701.1"/>
    <property type="molecule type" value="Genomic_DNA"/>
</dbReference>
<keyword evidence="2" id="KW-0560">Oxidoreductase</keyword>
<dbReference type="PANTHER" id="PTHR43639">
    <property type="entry name" value="OXIDOREDUCTASE, SHORT-CHAIN DEHYDROGENASE/REDUCTASE FAMILY (AFU_ORTHOLOGUE AFUA_5G02870)"/>
    <property type="match status" value="1"/>
</dbReference>
<dbReference type="SUPFAM" id="SSF51735">
    <property type="entry name" value="NAD(P)-binding Rossmann-fold domains"/>
    <property type="match status" value="1"/>
</dbReference>
<dbReference type="CDD" id="cd05233">
    <property type="entry name" value="SDR_c"/>
    <property type="match status" value="1"/>
</dbReference>
<dbReference type="GO" id="GO:0016491">
    <property type="term" value="F:oxidoreductase activity"/>
    <property type="evidence" value="ECO:0007669"/>
    <property type="project" value="UniProtKB-KW"/>
</dbReference>
<dbReference type="InterPro" id="IPR020904">
    <property type="entry name" value="Sc_DH/Rdtase_CS"/>
</dbReference>
<dbReference type="InterPro" id="IPR036291">
    <property type="entry name" value="NAD(P)-bd_dom_sf"/>
</dbReference>
<dbReference type="PANTHER" id="PTHR43639:SF1">
    <property type="entry name" value="SHORT-CHAIN DEHYDROGENASE_REDUCTASE FAMILY PROTEIN"/>
    <property type="match status" value="1"/>
</dbReference>
<evidence type="ECO:0000256" key="1">
    <source>
        <dbReference type="ARBA" id="ARBA00006484"/>
    </source>
</evidence>
<dbReference type="Proteomes" id="UP000218151">
    <property type="component" value="Unassembled WGS sequence"/>
</dbReference>